<organism evidence="1 2">
    <name type="scientific">Sinomonas terricola</name>
    <dbReference type="NCBI Taxonomy" id="3110330"/>
    <lineage>
        <taxon>Bacteria</taxon>
        <taxon>Bacillati</taxon>
        <taxon>Actinomycetota</taxon>
        <taxon>Actinomycetes</taxon>
        <taxon>Micrococcales</taxon>
        <taxon>Micrococcaceae</taxon>
        <taxon>Sinomonas</taxon>
    </lineage>
</organism>
<dbReference type="Proteomes" id="UP001304769">
    <property type="component" value="Unassembled WGS sequence"/>
</dbReference>
<evidence type="ECO:0000313" key="1">
    <source>
        <dbReference type="EMBL" id="MEA5456794.1"/>
    </source>
</evidence>
<evidence type="ECO:0000313" key="2">
    <source>
        <dbReference type="Proteomes" id="UP001304769"/>
    </source>
</evidence>
<comment type="caution">
    <text evidence="1">The sequence shown here is derived from an EMBL/GenBank/DDBJ whole genome shotgun (WGS) entry which is preliminary data.</text>
</comment>
<name>A0ABU5TBD1_9MICC</name>
<proteinExistence type="predicted"/>
<sequence>MTASHVRADDQLREEPVILTRASKPRRGRHAAEMDLAMAPGTVRADGPDDFASASGVYRIALELCGRARRLIGSDALLVFLGVNPVDRTRGGSKLRPLPTHALEWWRGTSPNGTVLPRVDSRRLRVAFVQRHQRPVAHTAATLVSEYLAKDVTALPEYQAVVSDVLHSEVERVCVGHSVLTLTDEEVRAAADDPGPVAQRLGTTVERLKLMLEGRLDTVAAACMDHTNSPYGRAGTPCTASFLLCLGCPNARSEPRHIPTQAVMLQSITRRRTEFSPSEWEARYATAHEQLTDLLDRQHADPEAAAKKATDEDGRLVELLLDRGLDLR</sequence>
<reference evidence="1 2" key="1">
    <citation type="submission" date="2023-12" db="EMBL/GenBank/DDBJ databases">
        <title>Sinomonas terricola sp. nov, isolated from litchi orchard soil in Guangdong, PR China.</title>
        <authorList>
            <person name="Jiaxin W."/>
            <person name="Yang Z."/>
            <person name="Honghui Z."/>
        </authorList>
    </citation>
    <scope>NUCLEOTIDE SEQUENCE [LARGE SCALE GENOMIC DNA]</scope>
    <source>
        <strain evidence="1 2">JGH33</strain>
    </source>
</reference>
<dbReference type="EMBL" id="JAYGGQ010000017">
    <property type="protein sequence ID" value="MEA5456794.1"/>
    <property type="molecule type" value="Genomic_DNA"/>
</dbReference>
<keyword evidence="2" id="KW-1185">Reference proteome</keyword>
<gene>
    <name evidence="1" type="ORF">SPF06_18885</name>
</gene>
<accession>A0ABU5TBD1</accession>
<protein>
    <submittedName>
        <fullName evidence="1">Uncharacterized protein</fullName>
    </submittedName>
</protein>
<dbReference type="RefSeq" id="WP_323280700.1">
    <property type="nucleotide sequence ID" value="NZ_JAYGGQ010000017.1"/>
</dbReference>